<protein>
    <submittedName>
        <fullName evidence="1">Uncharacterized protein</fullName>
    </submittedName>
</protein>
<organism evidence="1 2">
    <name type="scientific">Desulfoprunum benzoelyticum</name>
    <dbReference type="NCBI Taxonomy" id="1506996"/>
    <lineage>
        <taxon>Bacteria</taxon>
        <taxon>Pseudomonadati</taxon>
        <taxon>Thermodesulfobacteriota</taxon>
        <taxon>Desulfobulbia</taxon>
        <taxon>Desulfobulbales</taxon>
        <taxon>Desulfobulbaceae</taxon>
        <taxon>Desulfoprunum</taxon>
    </lineage>
</organism>
<sequence length="84" mass="9528">MAVRWLGDRIDLNGGWFRPQVTLRRLRRNWYHNRFESIDKGGKAGTGVGRSEDLPKKVLTVASCLWHDEIAPVRPGPDNVFPSG</sequence>
<name>A0A840V8I8_9BACT</name>
<dbReference type="AlphaFoldDB" id="A0A840V8I8"/>
<accession>A0A840V8I8</accession>
<evidence type="ECO:0000313" key="2">
    <source>
        <dbReference type="Proteomes" id="UP000539642"/>
    </source>
</evidence>
<comment type="caution">
    <text evidence="1">The sequence shown here is derived from an EMBL/GenBank/DDBJ whole genome shotgun (WGS) entry which is preliminary data.</text>
</comment>
<dbReference type="Proteomes" id="UP000539642">
    <property type="component" value="Unassembled WGS sequence"/>
</dbReference>
<dbReference type="RefSeq" id="WP_183352086.1">
    <property type="nucleotide sequence ID" value="NZ_JACHEO010000022.1"/>
</dbReference>
<gene>
    <name evidence="1" type="ORF">HNQ81_003033</name>
</gene>
<keyword evidence="2" id="KW-1185">Reference proteome</keyword>
<evidence type="ECO:0000313" key="1">
    <source>
        <dbReference type="EMBL" id="MBB5349281.1"/>
    </source>
</evidence>
<reference evidence="1 2" key="1">
    <citation type="submission" date="2020-08" db="EMBL/GenBank/DDBJ databases">
        <title>Genomic Encyclopedia of Type Strains, Phase IV (KMG-IV): sequencing the most valuable type-strain genomes for metagenomic binning, comparative biology and taxonomic classification.</title>
        <authorList>
            <person name="Goeker M."/>
        </authorList>
    </citation>
    <scope>NUCLEOTIDE SEQUENCE [LARGE SCALE GENOMIC DNA]</scope>
    <source>
        <strain evidence="1 2">DSM 28570</strain>
    </source>
</reference>
<dbReference type="EMBL" id="JACHEO010000022">
    <property type="protein sequence ID" value="MBB5349281.1"/>
    <property type="molecule type" value="Genomic_DNA"/>
</dbReference>
<proteinExistence type="predicted"/>